<evidence type="ECO:0008006" key="3">
    <source>
        <dbReference type="Google" id="ProtNLM"/>
    </source>
</evidence>
<name>A0A0G0T0H2_9BACT</name>
<comment type="caution">
    <text evidence="1">The sequence shown here is derived from an EMBL/GenBank/DDBJ whole genome shotgun (WGS) entry which is preliminary data.</text>
</comment>
<organism evidence="1 2">
    <name type="scientific">Candidatus Yanofskybacteria bacterium GW2011_GWE2_40_11</name>
    <dbReference type="NCBI Taxonomy" id="1619033"/>
    <lineage>
        <taxon>Bacteria</taxon>
        <taxon>Candidatus Yanofskyibacteriota</taxon>
    </lineage>
</organism>
<dbReference type="PANTHER" id="PTHR38479">
    <property type="entry name" value="LMO0824 PROTEIN"/>
    <property type="match status" value="1"/>
</dbReference>
<evidence type="ECO:0000313" key="2">
    <source>
        <dbReference type="Proteomes" id="UP000034072"/>
    </source>
</evidence>
<evidence type="ECO:0000313" key="1">
    <source>
        <dbReference type="EMBL" id="KKR40590.1"/>
    </source>
</evidence>
<gene>
    <name evidence="1" type="ORF">UT75_C0007G0038</name>
</gene>
<dbReference type="Proteomes" id="UP000034072">
    <property type="component" value="Unassembled WGS sequence"/>
</dbReference>
<dbReference type="PATRIC" id="fig|1619033.3.peg.589"/>
<dbReference type="PANTHER" id="PTHR38479:SF2">
    <property type="entry name" value="WINGED HELIX DNA-BINDING DOMAIN-CONTAINING PROTEIN"/>
    <property type="match status" value="1"/>
</dbReference>
<dbReference type="EMBL" id="LBXZ01000007">
    <property type="protein sequence ID" value="KKR40590.1"/>
    <property type="molecule type" value="Genomic_DNA"/>
</dbReference>
<dbReference type="InterPro" id="IPR009351">
    <property type="entry name" value="AlkZ-like"/>
</dbReference>
<dbReference type="AlphaFoldDB" id="A0A0G0T0H2"/>
<sequence>MKLYDIAMLRMYNQRIVGDKFNRPEEVVRHLGAIQAQDYQSALWAIGLRMKKADKADVERALAEGKIVRTWPMRGTLHFVATEDAHWMMDLLVSKNIRAAALRGDKRFGLNDNVINQCKRVIQKALRGGKSLSRPELYQVLERQDIDTKNSRGLHILGRLALEKVICFGPRKDKQQVFVLFDEWISESKKLSRDESLAKLAIRYFTGHGPAQIKDLAWWSGLSIKDIGVGIELAGPELVKEVADGKTYWMAPKQSRVVKSNTAYLLPAFDEFLVAYRDRSASLEAIHAKHINPGANGMLSPVIVINGQVLGTWKRITKRGMIDIELKPFAQLATDQMKSIDKEKEAYLKFLNL</sequence>
<proteinExistence type="predicted"/>
<accession>A0A0G0T0H2</accession>
<reference evidence="1 2" key="1">
    <citation type="journal article" date="2015" name="Nature">
        <title>rRNA introns, odd ribosomes, and small enigmatic genomes across a large radiation of phyla.</title>
        <authorList>
            <person name="Brown C.T."/>
            <person name="Hug L.A."/>
            <person name="Thomas B.C."/>
            <person name="Sharon I."/>
            <person name="Castelle C.J."/>
            <person name="Singh A."/>
            <person name="Wilkins M.J."/>
            <person name="Williams K.H."/>
            <person name="Banfield J.F."/>
        </authorList>
    </citation>
    <scope>NUCLEOTIDE SEQUENCE [LARGE SCALE GENOMIC DNA]</scope>
</reference>
<dbReference type="Pfam" id="PF06224">
    <property type="entry name" value="AlkZ-like"/>
    <property type="match status" value="1"/>
</dbReference>
<protein>
    <recommendedName>
        <fullName evidence="3">Winged helix DNA-binding domain-containing protein</fullName>
    </recommendedName>
</protein>